<reference evidence="10" key="1">
    <citation type="submission" date="2017-09" db="EMBL/GenBank/DDBJ databases">
        <title>Depth-based differentiation of microbial function through sediment-hosted aquifers and enrichment of novel symbionts in the deep terrestrial subsurface.</title>
        <authorList>
            <person name="Probst A.J."/>
            <person name="Ladd B."/>
            <person name="Jarett J.K."/>
            <person name="Geller-Mcgrath D.E."/>
            <person name="Sieber C.M.K."/>
            <person name="Emerson J.B."/>
            <person name="Anantharaman K."/>
            <person name="Thomas B.C."/>
            <person name="Malmstrom R."/>
            <person name="Stieglmeier M."/>
            <person name="Klingl A."/>
            <person name="Woyke T."/>
            <person name="Ryan C.M."/>
            <person name="Banfield J.F."/>
        </authorList>
    </citation>
    <scope>NUCLEOTIDE SEQUENCE [LARGE SCALE GENOMIC DNA]</scope>
</reference>
<dbReference type="Gene3D" id="2.40.30.10">
    <property type="entry name" value="Translation factors"/>
    <property type="match status" value="1"/>
</dbReference>
<dbReference type="SUPFAM" id="SSF50447">
    <property type="entry name" value="Translation proteins"/>
    <property type="match status" value="1"/>
</dbReference>
<dbReference type="InterPro" id="IPR009000">
    <property type="entry name" value="Transl_B-barrel_sf"/>
</dbReference>
<keyword evidence="3 7" id="KW-0694">RNA-binding</keyword>
<evidence type="ECO:0000256" key="4">
    <source>
        <dbReference type="ARBA" id="ARBA00022980"/>
    </source>
</evidence>
<dbReference type="NCBIfam" id="TIGR03625">
    <property type="entry name" value="L3_bact"/>
    <property type="match status" value="1"/>
</dbReference>
<evidence type="ECO:0000256" key="3">
    <source>
        <dbReference type="ARBA" id="ARBA00022884"/>
    </source>
</evidence>
<dbReference type="Proteomes" id="UP000229612">
    <property type="component" value="Unassembled WGS sequence"/>
</dbReference>
<dbReference type="GO" id="GO:0022625">
    <property type="term" value="C:cytosolic large ribosomal subunit"/>
    <property type="evidence" value="ECO:0007669"/>
    <property type="project" value="TreeGrafter"/>
</dbReference>
<dbReference type="InterPro" id="IPR019927">
    <property type="entry name" value="Ribosomal_uL3_bac/org-type"/>
</dbReference>
<organism evidence="9 10">
    <name type="scientific">Candidatus Kaiserbacteria bacterium CG10_big_fil_rev_8_21_14_0_10_44_10</name>
    <dbReference type="NCBI Taxonomy" id="1974606"/>
    <lineage>
        <taxon>Bacteria</taxon>
        <taxon>Candidatus Kaiseribacteriota</taxon>
    </lineage>
</organism>
<evidence type="ECO:0000313" key="10">
    <source>
        <dbReference type="Proteomes" id="UP000229612"/>
    </source>
</evidence>
<keyword evidence="5 7" id="KW-0687">Ribonucleoprotein</keyword>
<dbReference type="GO" id="GO:0003735">
    <property type="term" value="F:structural constituent of ribosome"/>
    <property type="evidence" value="ECO:0007669"/>
    <property type="project" value="UniProtKB-UniRule"/>
</dbReference>
<keyword evidence="4 7" id="KW-0689">Ribosomal protein</keyword>
<keyword evidence="2 7" id="KW-0699">rRNA-binding</keyword>
<evidence type="ECO:0000256" key="1">
    <source>
        <dbReference type="ARBA" id="ARBA00006540"/>
    </source>
</evidence>
<dbReference type="GO" id="GO:0019843">
    <property type="term" value="F:rRNA binding"/>
    <property type="evidence" value="ECO:0007669"/>
    <property type="project" value="UniProtKB-UniRule"/>
</dbReference>
<evidence type="ECO:0000256" key="8">
    <source>
        <dbReference type="SAM" id="MobiDB-lite"/>
    </source>
</evidence>
<dbReference type="EMBL" id="PFBG01000033">
    <property type="protein sequence ID" value="PIR85693.1"/>
    <property type="molecule type" value="Genomic_DNA"/>
</dbReference>
<protein>
    <recommendedName>
        <fullName evidence="6 7">Large ribosomal subunit protein uL3</fullName>
    </recommendedName>
</protein>
<name>A0A2H0UH06_9BACT</name>
<comment type="similarity">
    <text evidence="1 7">Belongs to the universal ribosomal protein uL3 family.</text>
</comment>
<dbReference type="Gene3D" id="3.30.160.810">
    <property type="match status" value="1"/>
</dbReference>
<dbReference type="GO" id="GO:0006412">
    <property type="term" value="P:translation"/>
    <property type="evidence" value="ECO:0007669"/>
    <property type="project" value="UniProtKB-UniRule"/>
</dbReference>
<evidence type="ECO:0000256" key="5">
    <source>
        <dbReference type="ARBA" id="ARBA00023274"/>
    </source>
</evidence>
<proteinExistence type="inferred from homology"/>
<dbReference type="AlphaFoldDB" id="A0A2H0UH06"/>
<accession>A0A2H0UH06</accession>
<dbReference type="PANTHER" id="PTHR11229:SF16">
    <property type="entry name" value="LARGE RIBOSOMAL SUBUNIT PROTEIN UL3C"/>
    <property type="match status" value="1"/>
</dbReference>
<comment type="function">
    <text evidence="7">One of the primary rRNA binding proteins, it binds directly near the 3'-end of the 23S rRNA, where it nucleates assembly of the 50S subunit.</text>
</comment>
<sequence length="209" mass="22072">MKFILGTKDKMTQVFDEKGVCFPVTILRISPLTVTAIKSSDKDGYDAVQVAGGEQKESRLGKADLGHQGGAKRYVKEFRARASQGEKLDGVEVGATIDSSVFAPGDTVTVSAISKGKGFQGVVKRHGFHGDMASHGRKHSLRAPGSIGGGGRDGGRVIKGMRMGGRMGSDRITVKNLKVVQVNNEENIILVKGAIPGRKGTLVEVRAAA</sequence>
<dbReference type="HAMAP" id="MF_01325_B">
    <property type="entry name" value="Ribosomal_uL3_B"/>
    <property type="match status" value="1"/>
</dbReference>
<comment type="subunit">
    <text evidence="7">Part of the 50S ribosomal subunit. Forms a cluster with proteins L14 and L19.</text>
</comment>
<feature type="region of interest" description="Disordered" evidence="8">
    <location>
        <begin position="131"/>
        <end position="155"/>
    </location>
</feature>
<evidence type="ECO:0000256" key="7">
    <source>
        <dbReference type="HAMAP-Rule" id="MF_01325"/>
    </source>
</evidence>
<dbReference type="Pfam" id="PF00297">
    <property type="entry name" value="Ribosomal_L3"/>
    <property type="match status" value="1"/>
</dbReference>
<gene>
    <name evidence="7" type="primary">rplC</name>
    <name evidence="9" type="ORF">COU14_02885</name>
</gene>
<evidence type="ECO:0000313" key="9">
    <source>
        <dbReference type="EMBL" id="PIR85693.1"/>
    </source>
</evidence>
<evidence type="ECO:0000256" key="6">
    <source>
        <dbReference type="ARBA" id="ARBA00035243"/>
    </source>
</evidence>
<dbReference type="InterPro" id="IPR000597">
    <property type="entry name" value="Ribosomal_uL3"/>
</dbReference>
<comment type="caution">
    <text evidence="9">The sequence shown here is derived from an EMBL/GenBank/DDBJ whole genome shotgun (WGS) entry which is preliminary data.</text>
</comment>
<dbReference type="PANTHER" id="PTHR11229">
    <property type="entry name" value="50S RIBOSOMAL PROTEIN L3"/>
    <property type="match status" value="1"/>
</dbReference>
<evidence type="ECO:0000256" key="2">
    <source>
        <dbReference type="ARBA" id="ARBA00022730"/>
    </source>
</evidence>
<dbReference type="FunFam" id="2.40.30.10:FF:000004">
    <property type="entry name" value="50S ribosomal protein L3"/>
    <property type="match status" value="1"/>
</dbReference>